<accession>A0ABD3N3T6</accession>
<evidence type="ECO:0000313" key="3">
    <source>
        <dbReference type="EMBL" id="KAL3770728.1"/>
    </source>
</evidence>
<proteinExistence type="predicted"/>
<feature type="transmembrane region" description="Helical" evidence="1">
    <location>
        <begin position="20"/>
        <end position="36"/>
    </location>
</feature>
<dbReference type="InterPro" id="IPR052514">
    <property type="entry name" value="SAM-dependent_MTase"/>
</dbReference>
<keyword evidence="1" id="KW-1133">Transmembrane helix</keyword>
<dbReference type="PANTHER" id="PTHR34203:SF13">
    <property type="entry name" value="EXPRESSED PROTEIN"/>
    <property type="match status" value="1"/>
</dbReference>
<dbReference type="EMBL" id="JALLPJ020001302">
    <property type="protein sequence ID" value="KAL3770728.1"/>
    <property type="molecule type" value="Genomic_DNA"/>
</dbReference>
<gene>
    <name evidence="3" type="ORF">ACHAWO_006552</name>
</gene>
<sequence>MVTPSRTAAGDRWTSNGRQCGVLLLVFFSVVVLWNQNVPLPQIDVTHSSRGAQLQTSISKYIYKPHTDRKLEPTDCLHLLQKYRSGQIQQTIASQAYPIDKSYVTRSNTDSSFQISVHAKNIDSMRHDIFNQGVYYEDIMSDVIADMFSKANNDTPKVMLDIGANVGWFSLLAASHGAEVFAFEPNVINVVRFCESQLLNGWSLAENFENNNRIHTYLKGVGSEHGKTLVMYTPDPKNPGSYTFNEDLAKEHFSKMKSGGDLQKLDGGELPIVTLDALAQDQGWLSKHNEVKIVLMKMDIEGLEPTALAGSKELLRTKVIENVLMEFNGDLPKSDWILLIKTLSDCGYQIYQIGDHRGPKVSFQMTSEGPESVVDKIKKTLGPQVVNANVWFKVES</sequence>
<evidence type="ECO:0000259" key="2">
    <source>
        <dbReference type="Pfam" id="PF05050"/>
    </source>
</evidence>
<dbReference type="NCBIfam" id="TIGR01444">
    <property type="entry name" value="fkbM_fam"/>
    <property type="match status" value="1"/>
</dbReference>
<organism evidence="3 4">
    <name type="scientific">Cyclotella atomus</name>
    <dbReference type="NCBI Taxonomy" id="382360"/>
    <lineage>
        <taxon>Eukaryota</taxon>
        <taxon>Sar</taxon>
        <taxon>Stramenopiles</taxon>
        <taxon>Ochrophyta</taxon>
        <taxon>Bacillariophyta</taxon>
        <taxon>Coscinodiscophyceae</taxon>
        <taxon>Thalassiosirophycidae</taxon>
        <taxon>Stephanodiscales</taxon>
        <taxon>Stephanodiscaceae</taxon>
        <taxon>Cyclotella</taxon>
    </lineage>
</organism>
<keyword evidence="1" id="KW-0472">Membrane</keyword>
<protein>
    <recommendedName>
        <fullName evidence="2">Methyltransferase FkbM domain-containing protein</fullName>
    </recommendedName>
</protein>
<dbReference type="Pfam" id="PF05050">
    <property type="entry name" value="Methyltransf_21"/>
    <property type="match status" value="1"/>
</dbReference>
<keyword evidence="4" id="KW-1185">Reference proteome</keyword>
<dbReference type="InterPro" id="IPR029063">
    <property type="entry name" value="SAM-dependent_MTases_sf"/>
</dbReference>
<dbReference type="Gene3D" id="3.40.50.150">
    <property type="entry name" value="Vaccinia Virus protein VP39"/>
    <property type="match status" value="1"/>
</dbReference>
<keyword evidence="1" id="KW-0812">Transmembrane</keyword>
<feature type="domain" description="Methyltransferase FkbM" evidence="2">
    <location>
        <begin position="161"/>
        <end position="350"/>
    </location>
</feature>
<dbReference type="InterPro" id="IPR006342">
    <property type="entry name" value="FkbM_mtfrase"/>
</dbReference>
<comment type="caution">
    <text evidence="3">The sequence shown here is derived from an EMBL/GenBank/DDBJ whole genome shotgun (WGS) entry which is preliminary data.</text>
</comment>
<evidence type="ECO:0000256" key="1">
    <source>
        <dbReference type="SAM" id="Phobius"/>
    </source>
</evidence>
<dbReference type="PANTHER" id="PTHR34203">
    <property type="entry name" value="METHYLTRANSFERASE, FKBM FAMILY PROTEIN"/>
    <property type="match status" value="1"/>
</dbReference>
<name>A0ABD3N3T6_9STRA</name>
<dbReference type="Proteomes" id="UP001530400">
    <property type="component" value="Unassembled WGS sequence"/>
</dbReference>
<evidence type="ECO:0000313" key="4">
    <source>
        <dbReference type="Proteomes" id="UP001530400"/>
    </source>
</evidence>
<dbReference type="SUPFAM" id="SSF53335">
    <property type="entry name" value="S-adenosyl-L-methionine-dependent methyltransferases"/>
    <property type="match status" value="1"/>
</dbReference>
<dbReference type="AlphaFoldDB" id="A0ABD3N3T6"/>
<reference evidence="3 4" key="1">
    <citation type="submission" date="2024-10" db="EMBL/GenBank/DDBJ databases">
        <title>Updated reference genomes for cyclostephanoid diatoms.</title>
        <authorList>
            <person name="Roberts W.R."/>
            <person name="Alverson A.J."/>
        </authorList>
    </citation>
    <scope>NUCLEOTIDE SEQUENCE [LARGE SCALE GENOMIC DNA]</scope>
    <source>
        <strain evidence="3 4">AJA010-31</strain>
    </source>
</reference>